<organism evidence="1 2">
    <name type="scientific">Catharanthus roseus</name>
    <name type="common">Madagascar periwinkle</name>
    <name type="synonym">Vinca rosea</name>
    <dbReference type="NCBI Taxonomy" id="4058"/>
    <lineage>
        <taxon>Eukaryota</taxon>
        <taxon>Viridiplantae</taxon>
        <taxon>Streptophyta</taxon>
        <taxon>Embryophyta</taxon>
        <taxon>Tracheophyta</taxon>
        <taxon>Spermatophyta</taxon>
        <taxon>Magnoliopsida</taxon>
        <taxon>eudicotyledons</taxon>
        <taxon>Gunneridae</taxon>
        <taxon>Pentapetalae</taxon>
        <taxon>asterids</taxon>
        <taxon>lamiids</taxon>
        <taxon>Gentianales</taxon>
        <taxon>Apocynaceae</taxon>
        <taxon>Rauvolfioideae</taxon>
        <taxon>Vinceae</taxon>
        <taxon>Catharanthinae</taxon>
        <taxon>Catharanthus</taxon>
    </lineage>
</organism>
<comment type="caution">
    <text evidence="1">The sequence shown here is derived from an EMBL/GenBank/DDBJ whole genome shotgun (WGS) entry which is preliminary data.</text>
</comment>
<evidence type="ECO:0000313" key="1">
    <source>
        <dbReference type="EMBL" id="KAI5667464.1"/>
    </source>
</evidence>
<sequence length="143" mass="16912">MEYYLCEFVDSFPWIEFFETLTHQVLGHLFQHGRCVHHVQRIQKALKALEQQFSCLAKDVKDLNREEEANYEQSNRRHIVGHPMHDNQWGYGNFSPHTRSYEPNYYDCYESNKLGARDCYNEISCRGVPRNDVGNGGNYVKMD</sequence>
<protein>
    <submittedName>
        <fullName evidence="1">Uncharacterized protein</fullName>
    </submittedName>
</protein>
<gene>
    <name evidence="1" type="ORF">M9H77_17317</name>
</gene>
<dbReference type="Proteomes" id="UP001060085">
    <property type="component" value="Linkage Group LG04"/>
</dbReference>
<evidence type="ECO:0000313" key="2">
    <source>
        <dbReference type="Proteomes" id="UP001060085"/>
    </source>
</evidence>
<accession>A0ACC0B499</accession>
<keyword evidence="2" id="KW-1185">Reference proteome</keyword>
<reference evidence="2" key="1">
    <citation type="journal article" date="2023" name="Nat. Plants">
        <title>Single-cell RNA sequencing provides a high-resolution roadmap for understanding the multicellular compartmentation of specialized metabolism.</title>
        <authorList>
            <person name="Sun S."/>
            <person name="Shen X."/>
            <person name="Li Y."/>
            <person name="Li Y."/>
            <person name="Wang S."/>
            <person name="Li R."/>
            <person name="Zhang H."/>
            <person name="Shen G."/>
            <person name="Guo B."/>
            <person name="Wei J."/>
            <person name="Xu J."/>
            <person name="St-Pierre B."/>
            <person name="Chen S."/>
            <person name="Sun C."/>
        </authorList>
    </citation>
    <scope>NUCLEOTIDE SEQUENCE [LARGE SCALE GENOMIC DNA]</scope>
</reference>
<dbReference type="EMBL" id="CM044704">
    <property type="protein sequence ID" value="KAI5667464.1"/>
    <property type="molecule type" value="Genomic_DNA"/>
</dbReference>
<name>A0ACC0B499_CATRO</name>
<proteinExistence type="predicted"/>